<dbReference type="GO" id="GO:0046872">
    <property type="term" value="F:metal ion binding"/>
    <property type="evidence" value="ECO:0007669"/>
    <property type="project" value="UniProtKB-KW"/>
</dbReference>
<evidence type="ECO:0000256" key="1">
    <source>
        <dbReference type="ARBA" id="ARBA00022485"/>
    </source>
</evidence>
<dbReference type="InterPro" id="IPR050572">
    <property type="entry name" value="Fe-S_Ferredoxin"/>
</dbReference>
<keyword evidence="1" id="KW-0004">4Fe-4S</keyword>
<dbReference type="Proteomes" id="UP000422221">
    <property type="component" value="Unassembled WGS sequence"/>
</dbReference>
<keyword evidence="4" id="KW-0411">Iron-sulfur</keyword>
<comment type="caution">
    <text evidence="6">The sequence shown here is derived from an EMBL/GenBank/DDBJ whole genome shotgun (WGS) entry which is preliminary data.</text>
</comment>
<sequence length="77" mass="8687">MFGIRSRKIISLLIIDAKCTGCGTCIDKCRRNVISLAEEGGYKWAWAVRPDECTGCGRCQRYCPEDAIRLMTKKIVD</sequence>
<proteinExistence type="predicted"/>
<dbReference type="Gene3D" id="3.30.70.20">
    <property type="match status" value="1"/>
</dbReference>
<evidence type="ECO:0000313" key="6">
    <source>
        <dbReference type="EMBL" id="KAA3769387.1"/>
    </source>
</evidence>
<dbReference type="PANTHER" id="PTHR43687">
    <property type="entry name" value="ADENYLYLSULFATE REDUCTASE, BETA SUBUNIT"/>
    <property type="match status" value="1"/>
</dbReference>
<keyword evidence="3" id="KW-0408">Iron</keyword>
<evidence type="ECO:0000259" key="5">
    <source>
        <dbReference type="PROSITE" id="PS51379"/>
    </source>
</evidence>
<dbReference type="PANTHER" id="PTHR43687:SF1">
    <property type="entry name" value="FERREDOXIN III"/>
    <property type="match status" value="1"/>
</dbReference>
<accession>A0A7J4XMZ3</accession>
<dbReference type="AlphaFoldDB" id="A0A7J4XMZ3"/>
<dbReference type="RefSeq" id="WP_005928665.1">
    <property type="nucleotide sequence ID" value="NZ_CABKSE010000001.1"/>
</dbReference>
<keyword evidence="2" id="KW-0479">Metal-binding</keyword>
<name>A0A7J4XMZ3_9BACE</name>
<dbReference type="InterPro" id="IPR017896">
    <property type="entry name" value="4Fe4S_Fe-S-bd"/>
</dbReference>
<dbReference type="InterPro" id="IPR017900">
    <property type="entry name" value="4Fe4S_Fe_S_CS"/>
</dbReference>
<organism evidence="6 7">
    <name type="scientific">Bacteroides salyersiae</name>
    <dbReference type="NCBI Taxonomy" id="291644"/>
    <lineage>
        <taxon>Bacteria</taxon>
        <taxon>Pseudomonadati</taxon>
        <taxon>Bacteroidota</taxon>
        <taxon>Bacteroidia</taxon>
        <taxon>Bacteroidales</taxon>
        <taxon>Bacteroidaceae</taxon>
        <taxon>Bacteroides</taxon>
    </lineage>
</organism>
<dbReference type="PROSITE" id="PS51379">
    <property type="entry name" value="4FE4S_FER_2"/>
    <property type="match status" value="2"/>
</dbReference>
<feature type="domain" description="4Fe-4S ferredoxin-type" evidence="5">
    <location>
        <begin position="10"/>
        <end position="39"/>
    </location>
</feature>
<evidence type="ECO:0000256" key="4">
    <source>
        <dbReference type="ARBA" id="ARBA00023014"/>
    </source>
</evidence>
<dbReference type="Pfam" id="PF12838">
    <property type="entry name" value="Fer4_7"/>
    <property type="match status" value="1"/>
</dbReference>
<evidence type="ECO:0000256" key="2">
    <source>
        <dbReference type="ARBA" id="ARBA00022723"/>
    </source>
</evidence>
<dbReference type="EMBL" id="VWMK01000002">
    <property type="protein sequence ID" value="KAA3769387.1"/>
    <property type="molecule type" value="Genomic_DNA"/>
</dbReference>
<dbReference type="GeneID" id="93114797"/>
<feature type="domain" description="4Fe-4S ferredoxin-type" evidence="5">
    <location>
        <begin position="44"/>
        <end position="73"/>
    </location>
</feature>
<reference evidence="6 7" key="1">
    <citation type="journal article" date="2019" name="Nat. Med.">
        <title>A library of human gut bacterial isolates paired with longitudinal multiomics data enables mechanistic microbiome research.</title>
        <authorList>
            <person name="Poyet M."/>
            <person name="Groussin M."/>
            <person name="Gibbons S.M."/>
            <person name="Avila-Pacheco J."/>
            <person name="Jiang X."/>
            <person name="Kearney S.M."/>
            <person name="Perrotta A.R."/>
            <person name="Berdy B."/>
            <person name="Zhao S."/>
            <person name="Lieberman T.D."/>
            <person name="Swanson P.K."/>
            <person name="Smith M."/>
            <person name="Roesemann S."/>
            <person name="Alexander J.E."/>
            <person name="Rich S.A."/>
            <person name="Livny J."/>
            <person name="Vlamakis H."/>
            <person name="Clish C."/>
            <person name="Bullock K."/>
            <person name="Deik A."/>
            <person name="Scott J."/>
            <person name="Pierce K.A."/>
            <person name="Xavier R.J."/>
            <person name="Alm E.J."/>
        </authorList>
    </citation>
    <scope>NUCLEOTIDE SEQUENCE [LARGE SCALE GENOMIC DNA]</scope>
    <source>
        <strain evidence="6 7">BIOML-A10</strain>
    </source>
</reference>
<gene>
    <name evidence="6" type="ORF">F3F73_02900</name>
</gene>
<protein>
    <submittedName>
        <fullName evidence="6">4Fe-4S dicluster domain-containing protein</fullName>
    </submittedName>
</protein>
<dbReference type="PROSITE" id="PS00198">
    <property type="entry name" value="4FE4S_FER_1"/>
    <property type="match status" value="1"/>
</dbReference>
<evidence type="ECO:0000256" key="3">
    <source>
        <dbReference type="ARBA" id="ARBA00023004"/>
    </source>
</evidence>
<evidence type="ECO:0000313" key="7">
    <source>
        <dbReference type="Proteomes" id="UP000422221"/>
    </source>
</evidence>
<dbReference type="SUPFAM" id="SSF54862">
    <property type="entry name" value="4Fe-4S ferredoxins"/>
    <property type="match status" value="1"/>
</dbReference>
<dbReference type="GO" id="GO:0051539">
    <property type="term" value="F:4 iron, 4 sulfur cluster binding"/>
    <property type="evidence" value="ECO:0007669"/>
    <property type="project" value="UniProtKB-KW"/>
</dbReference>